<accession>A0A7G2ENN2</accession>
<proteinExistence type="predicted"/>
<keyword evidence="1" id="KW-1133">Transmembrane helix</keyword>
<protein>
    <submittedName>
        <fullName evidence="2">(thale cress) hypothetical protein</fullName>
    </submittedName>
</protein>
<sequence>MGKCSANPWSWNCDSRLFTIAFGLHKDTNCMLCLWLCFVCHCYSFMEIYVLSNPPVGGKSLFAGNESFFGVCGLAVTSCLDMLSSKTLEVPLRDISVAYRSSTYTLVAEDIVAKTALSLKNALLLVWNEDSLVLQLFLDSQFSVKSFKSLEITVELGRFLLVLSFLHLRFIPLFFALISCTAFVFAVFSPPTQMLYIAMMFCGPSTSTYVWSPEKCVGMILPNTTSPPLRPPSPELENRLSHIENIFFAILPWKTIECQTDVPKFNESGNLSPNIPSNGTFVKKTFFKSLNALYEGL</sequence>
<dbReference type="AlphaFoldDB" id="A0A7G2ENN2"/>
<gene>
    <name evidence="2" type="ORF">AT9943_LOCUS12144</name>
</gene>
<reference evidence="2 3" key="1">
    <citation type="submission" date="2020-09" db="EMBL/GenBank/DDBJ databases">
        <authorList>
            <person name="Ashkenazy H."/>
        </authorList>
    </citation>
    <scope>NUCLEOTIDE SEQUENCE [LARGE SCALE GENOMIC DNA]</scope>
    <source>
        <strain evidence="3">cv. Cdm-0</strain>
    </source>
</reference>
<organism evidence="2 3">
    <name type="scientific">Arabidopsis thaliana</name>
    <name type="common">Mouse-ear cress</name>
    <dbReference type="NCBI Taxonomy" id="3702"/>
    <lineage>
        <taxon>Eukaryota</taxon>
        <taxon>Viridiplantae</taxon>
        <taxon>Streptophyta</taxon>
        <taxon>Embryophyta</taxon>
        <taxon>Tracheophyta</taxon>
        <taxon>Spermatophyta</taxon>
        <taxon>Magnoliopsida</taxon>
        <taxon>eudicotyledons</taxon>
        <taxon>Gunneridae</taxon>
        <taxon>Pentapetalae</taxon>
        <taxon>rosids</taxon>
        <taxon>malvids</taxon>
        <taxon>Brassicales</taxon>
        <taxon>Brassicaceae</taxon>
        <taxon>Camelineae</taxon>
        <taxon>Arabidopsis</taxon>
    </lineage>
</organism>
<name>A0A7G2ENN2_ARATH</name>
<evidence type="ECO:0000313" key="3">
    <source>
        <dbReference type="Proteomes" id="UP000516314"/>
    </source>
</evidence>
<dbReference type="Proteomes" id="UP000516314">
    <property type="component" value="Chromosome 3"/>
</dbReference>
<keyword evidence="1" id="KW-0472">Membrane</keyword>
<dbReference type="EMBL" id="LR881468">
    <property type="protein sequence ID" value="CAD5324237.1"/>
    <property type="molecule type" value="Genomic_DNA"/>
</dbReference>
<feature type="transmembrane region" description="Helical" evidence="1">
    <location>
        <begin position="168"/>
        <end position="188"/>
    </location>
</feature>
<evidence type="ECO:0000256" key="1">
    <source>
        <dbReference type="SAM" id="Phobius"/>
    </source>
</evidence>
<keyword evidence="1" id="KW-0812">Transmembrane</keyword>
<evidence type="ECO:0000313" key="2">
    <source>
        <dbReference type="EMBL" id="CAD5324237.1"/>
    </source>
</evidence>